<sequence length="137" mass="14601">SATRPWPPPRRFAKPAKPPTPCWSPTGPRPGRKPGGCWSCCAASRGATVLKVSWISMPSASTATRPRPRARPGTASLSRPPSRGQPQGTRRGLPSPSFLCVTRLPWGGNALRPGPCPGHNGRSPLVLPRPRSADERC</sequence>
<dbReference type="Proteomes" id="UP000033220">
    <property type="component" value="Chromosome DSM 122"/>
</dbReference>
<feature type="compositionally biased region" description="Low complexity" evidence="1">
    <location>
        <begin position="58"/>
        <end position="76"/>
    </location>
</feature>
<feature type="region of interest" description="Disordered" evidence="1">
    <location>
        <begin position="111"/>
        <end position="137"/>
    </location>
</feature>
<keyword evidence="3" id="KW-1185">Reference proteome</keyword>
<name>H6SIJ9_PARPM</name>
<proteinExistence type="predicted"/>
<dbReference type="HOGENOM" id="CLU_1869554_0_0_5"/>
<organism evidence="2 3">
    <name type="scientific">Pararhodospirillum photometricum DSM 122</name>
    <dbReference type="NCBI Taxonomy" id="1150469"/>
    <lineage>
        <taxon>Bacteria</taxon>
        <taxon>Pseudomonadati</taxon>
        <taxon>Pseudomonadota</taxon>
        <taxon>Alphaproteobacteria</taxon>
        <taxon>Rhodospirillales</taxon>
        <taxon>Rhodospirillaceae</taxon>
        <taxon>Pararhodospirillum</taxon>
    </lineage>
</organism>
<feature type="non-terminal residue" evidence="2">
    <location>
        <position position="1"/>
    </location>
</feature>
<evidence type="ECO:0000313" key="2">
    <source>
        <dbReference type="EMBL" id="CCG06626.1"/>
    </source>
</evidence>
<dbReference type="EMBL" id="HE663493">
    <property type="protein sequence ID" value="CCG06626.1"/>
    <property type="molecule type" value="Genomic_DNA"/>
</dbReference>
<evidence type="ECO:0000256" key="1">
    <source>
        <dbReference type="SAM" id="MobiDB-lite"/>
    </source>
</evidence>
<dbReference type="STRING" id="1150469.RSPPHO_03287"/>
<accession>H6SIJ9</accession>
<dbReference type="AlphaFoldDB" id="H6SIJ9"/>
<feature type="region of interest" description="Disordered" evidence="1">
    <location>
        <begin position="1"/>
        <end position="36"/>
    </location>
</feature>
<reference evidence="2 3" key="1">
    <citation type="submission" date="2012-02" db="EMBL/GenBank/DDBJ databases">
        <title>Shotgun genome sequence of Phaeospirillum photometricum DSM 122.</title>
        <authorList>
            <person name="Duquesne K."/>
            <person name="Sturgis J."/>
        </authorList>
    </citation>
    <scope>NUCLEOTIDE SEQUENCE [LARGE SCALE GENOMIC DNA]</scope>
    <source>
        <strain evidence="3">DSM122</strain>
    </source>
</reference>
<dbReference type="KEGG" id="rpm:RSPPHO_03287"/>
<evidence type="ECO:0000313" key="3">
    <source>
        <dbReference type="Proteomes" id="UP000033220"/>
    </source>
</evidence>
<protein>
    <submittedName>
        <fullName evidence="2">Uncharacterized protein</fullName>
    </submittedName>
</protein>
<gene>
    <name evidence="2" type="ORF">RSPPHO_03287</name>
</gene>
<feature type="compositionally biased region" description="Pro residues" evidence="1">
    <location>
        <begin position="1"/>
        <end position="22"/>
    </location>
</feature>
<feature type="region of interest" description="Disordered" evidence="1">
    <location>
        <begin position="58"/>
        <end position="98"/>
    </location>
</feature>